<dbReference type="InterPro" id="IPR036465">
    <property type="entry name" value="vWFA_dom_sf"/>
</dbReference>
<dbReference type="CDD" id="cd00198">
    <property type="entry name" value="vWFA"/>
    <property type="match status" value="1"/>
</dbReference>
<keyword evidence="2" id="KW-0472">Membrane</keyword>
<dbReference type="SMART" id="SM00327">
    <property type="entry name" value="VWA"/>
    <property type="match status" value="1"/>
</dbReference>
<proteinExistence type="predicted"/>
<gene>
    <name evidence="4" type="ORF">Pan216_23880</name>
</gene>
<evidence type="ECO:0000256" key="2">
    <source>
        <dbReference type="SAM" id="Phobius"/>
    </source>
</evidence>
<evidence type="ECO:0000256" key="1">
    <source>
        <dbReference type="SAM" id="MobiDB-lite"/>
    </source>
</evidence>
<dbReference type="Proteomes" id="UP000317093">
    <property type="component" value="Chromosome"/>
</dbReference>
<protein>
    <submittedName>
        <fullName evidence="4">von Willebrand factor type A domain protein</fullName>
    </submittedName>
</protein>
<feature type="compositionally biased region" description="Basic and acidic residues" evidence="1">
    <location>
        <begin position="486"/>
        <end position="509"/>
    </location>
</feature>
<keyword evidence="5" id="KW-1185">Reference proteome</keyword>
<keyword evidence="2" id="KW-1133">Transmembrane helix</keyword>
<sequence>MGNRRWQQSKDRPSERPAARRPAQAPSGRGDWRQRGSEAPAVAGPSASSIKGIIGVFGFAVLVLLILLLLWWLQPVPRIRLAVLSANYDVPLLPPNAFAREDVAALASQTGIVDSSQADIDSLTREEMEARIAALPSLKPSRMWFSWEKTCTLVYVNAMGVGLWDESERRSVPYLLPAGFEVPVDNQPVRDLKAIRLRNIITNAAKSEADWKVVVLDCQRMDHCWPLGVLVNDFVDAVQVELESLKPKEKEGLFVFVSCSSGEVTWVDASRRHSAFGYYFTQGLSGIADDEYGNGDGRVDLAELGEYVSIQVEDWARRNRADTQTPTLIVFGNRPGEVSLAAVVGSPRYTPRRQDAGSPELVQRLEQQWREVYAAGRENPPPAHYAPRLWRYLQETMMRAESFLRADDRENAEKELRNATYRREDLLRAREDYAIRGRGYSIRMDQFIAQTAVTSPSTGTGREALSSLRDKAAEPKTEPEVDEATADAKDKEKSKAKSETPKLKKGEKESVPTWERFREVIEGVVDGTPLDRAAKVLAGGRFVERTPPVEALFIRMLAQVPRINDPALSRTARSLVALRLLAEEASVPEGQWAPDLFRWIRAKVTLADTERRRREDDFFASDALAVPVGPMAGRPSPSSAEQLYADGLEDSASLSEAYALRERLLAELPSVVAFGSMRPWRRAEQILTSEVVDLVEPALRETIELDNLLLQTPTSTDRDFDEITRKIRAIGSGAKQLSQRRGRLLEILAAETRDLGESTGPPRTQVEWRRINDILTVPFAAITSDPGESARLRANLVRRIRQPVMQLGREETSSGRGTRQTGSLDVDEEAMRRRATLLGGLAELLYSMGSGKELGVAEGSASQVGSKIAAAWRQLYDVAVTNPVALDDYAALVQASTARRILDGFLSRKGGYSYVRELRRLNLAQFFAWQANRFAEDFWAGFPGDNEPYFERSATGYLELAQLFAPSREFESTGRRLAQLVSVADGATIESDPAKVRFRGTDEQQVRLRVQTPEAYPTGVAALRYSTDKELIDLRALPVESSSYPYAFRLRRKGGRNDSTELSTRYFFRGHRHALGVPVLLSNDEEGPTVVYVNDALGKPGQVDVRLARGERLDLKVLFVLDCSGSMEAGNRMRIMKNVLRQFAERTPNNSIEVGVRLFGSDVVWNDPDDAAQEQAAKNDTRNVLPIGPFDQKKFDDILTDLKPTGSTPLFRALIDARKDFERVRGGRKEIIVISDGADNWAMVGQPPGVKELARAYEGQGIRINAIGFQVKDAEFTQLKEIASAGGGQVSRAERSDELLKNVTGLVGVMRWWASRGDQRYPAEAAPLQVVSKPVPVPPALYAVNVANPEGQAVATRPEIRIFAGQAHRFIYRAGAIDYADNGTDQAVARVDSAESGISLSVIRSRPRDGGLTVRFALFHPRQPGWTPEGITAIVRPLGKKEVFAFQGLPANVPGYHIPVWEMSIEDWPEDVEEAEIEVRWTETDDTDRPLVYRLQWGETGLVGKIPDGIRVTVRDFKPRTVLGKTRNSAKVKLVFPEGTKEMGLWSVAFEAPTWYARQIHNGEDAVYTGTFVLEHEVEPKTLLLEAPRPVRPDRMLKTRVPVGARSFN</sequence>
<name>A0A518B3I1_9BACT</name>
<dbReference type="Gene3D" id="3.40.50.410">
    <property type="entry name" value="von Willebrand factor, type A domain"/>
    <property type="match status" value="1"/>
</dbReference>
<feature type="transmembrane region" description="Helical" evidence="2">
    <location>
        <begin position="53"/>
        <end position="73"/>
    </location>
</feature>
<evidence type="ECO:0000313" key="5">
    <source>
        <dbReference type="Proteomes" id="UP000317093"/>
    </source>
</evidence>
<dbReference type="KEGG" id="knv:Pan216_23880"/>
<feature type="compositionally biased region" description="Basic and acidic residues" evidence="1">
    <location>
        <begin position="8"/>
        <end position="18"/>
    </location>
</feature>
<keyword evidence="2" id="KW-0812">Transmembrane</keyword>
<accession>A0A518B3I1</accession>
<dbReference type="EMBL" id="CP036279">
    <property type="protein sequence ID" value="QDU61527.1"/>
    <property type="molecule type" value="Genomic_DNA"/>
</dbReference>
<evidence type="ECO:0000313" key="4">
    <source>
        <dbReference type="EMBL" id="QDU61527.1"/>
    </source>
</evidence>
<dbReference type="SUPFAM" id="SSF53300">
    <property type="entry name" value="vWA-like"/>
    <property type="match status" value="1"/>
</dbReference>
<evidence type="ECO:0000259" key="3">
    <source>
        <dbReference type="PROSITE" id="PS50234"/>
    </source>
</evidence>
<dbReference type="InterPro" id="IPR002035">
    <property type="entry name" value="VWF_A"/>
</dbReference>
<dbReference type="PROSITE" id="PS50234">
    <property type="entry name" value="VWFA"/>
    <property type="match status" value="1"/>
</dbReference>
<dbReference type="RefSeq" id="WP_419193532.1">
    <property type="nucleotide sequence ID" value="NZ_CP036279.1"/>
</dbReference>
<reference evidence="4 5" key="1">
    <citation type="submission" date="2019-02" db="EMBL/GenBank/DDBJ databases">
        <title>Deep-cultivation of Planctomycetes and their phenomic and genomic characterization uncovers novel biology.</title>
        <authorList>
            <person name="Wiegand S."/>
            <person name="Jogler M."/>
            <person name="Boedeker C."/>
            <person name="Pinto D."/>
            <person name="Vollmers J."/>
            <person name="Rivas-Marin E."/>
            <person name="Kohn T."/>
            <person name="Peeters S.H."/>
            <person name="Heuer A."/>
            <person name="Rast P."/>
            <person name="Oberbeckmann S."/>
            <person name="Bunk B."/>
            <person name="Jeske O."/>
            <person name="Meyerdierks A."/>
            <person name="Storesund J.E."/>
            <person name="Kallscheuer N."/>
            <person name="Luecker S."/>
            <person name="Lage O.M."/>
            <person name="Pohl T."/>
            <person name="Merkel B.J."/>
            <person name="Hornburger P."/>
            <person name="Mueller R.-W."/>
            <person name="Bruemmer F."/>
            <person name="Labrenz M."/>
            <person name="Spormann A.M."/>
            <person name="Op den Camp H."/>
            <person name="Overmann J."/>
            <person name="Amann R."/>
            <person name="Jetten M.S.M."/>
            <person name="Mascher T."/>
            <person name="Medema M.H."/>
            <person name="Devos D.P."/>
            <person name="Kaster A.-K."/>
            <person name="Ovreas L."/>
            <person name="Rohde M."/>
            <person name="Galperin M.Y."/>
            <person name="Jogler C."/>
        </authorList>
    </citation>
    <scope>NUCLEOTIDE SEQUENCE [LARGE SCALE GENOMIC DNA]</scope>
    <source>
        <strain evidence="4 5">Pan216</strain>
    </source>
</reference>
<dbReference type="Pfam" id="PF00092">
    <property type="entry name" value="VWA"/>
    <property type="match status" value="1"/>
</dbReference>
<feature type="region of interest" description="Disordered" evidence="1">
    <location>
        <begin position="453"/>
        <end position="509"/>
    </location>
</feature>
<feature type="compositionally biased region" description="Basic and acidic residues" evidence="1">
    <location>
        <begin position="468"/>
        <end position="479"/>
    </location>
</feature>
<organism evidence="4 5">
    <name type="scientific">Kolteria novifilia</name>
    <dbReference type="NCBI Taxonomy" id="2527975"/>
    <lineage>
        <taxon>Bacteria</taxon>
        <taxon>Pseudomonadati</taxon>
        <taxon>Planctomycetota</taxon>
        <taxon>Planctomycetia</taxon>
        <taxon>Kolteriales</taxon>
        <taxon>Kolteriaceae</taxon>
        <taxon>Kolteria</taxon>
    </lineage>
</organism>
<feature type="domain" description="VWFA" evidence="3">
    <location>
        <begin position="1116"/>
        <end position="1307"/>
    </location>
</feature>
<feature type="region of interest" description="Disordered" evidence="1">
    <location>
        <begin position="1"/>
        <end position="46"/>
    </location>
</feature>